<dbReference type="Pfam" id="PF00534">
    <property type="entry name" value="Glycos_transf_1"/>
    <property type="match status" value="1"/>
</dbReference>
<evidence type="ECO:0000259" key="2">
    <source>
        <dbReference type="Pfam" id="PF13439"/>
    </source>
</evidence>
<dbReference type="EMBL" id="LBVV01000006">
    <property type="protein sequence ID" value="KKQ94967.1"/>
    <property type="molecule type" value="Genomic_DNA"/>
</dbReference>
<dbReference type="CDD" id="cd03802">
    <property type="entry name" value="GT4_AviGT4-like"/>
    <property type="match status" value="1"/>
</dbReference>
<dbReference type="InterPro" id="IPR028098">
    <property type="entry name" value="Glyco_trans_4-like_N"/>
</dbReference>
<dbReference type="STRING" id="1618345.UT18_C0006G0065"/>
<reference evidence="3 4" key="1">
    <citation type="journal article" date="2015" name="Nature">
        <title>rRNA introns, odd ribosomes, and small enigmatic genomes across a large radiation of phyla.</title>
        <authorList>
            <person name="Brown C.T."/>
            <person name="Hug L.A."/>
            <person name="Thomas B.C."/>
            <person name="Sharon I."/>
            <person name="Castelle C.J."/>
            <person name="Singh A."/>
            <person name="Wilkins M.J."/>
            <person name="Williams K.H."/>
            <person name="Banfield J.F."/>
        </authorList>
    </citation>
    <scope>NUCLEOTIDE SEQUENCE [LARGE SCALE GENOMIC DNA]</scope>
</reference>
<dbReference type="Proteomes" id="UP000034207">
    <property type="component" value="Unassembled WGS sequence"/>
</dbReference>
<sequence>MKIAILAPVVESVPPKMYGGTELVVYNLVEGLKALGHDVTLFASGDSKVNAKLVSVTKKSVRTAKEIKWPMDFYIYQTLAAEKSLNYILNGNFDVVHSHTDYYGLHMSRHLKIPFLTTFHGRLDFVSMKEYYPLFNGTSGYISISENQKLSLPGINWVGTVYNGIDLDLYPYNANPKGDYLLYFSRINDSKGPVEAIQVAKKLGKKLIMASKVDPADENYYKKTIKPLLSGKDVQYVGEVMHEDKVRLFQDAYAYLFPIKWPEPFGLTMVESLSCGTPVLAFREGSVPEIVKDGYCGYISRNVDEMSKHVGKIDKIDRENCRKRASLFSKERMVKSYAEVYEKSLVLK</sequence>
<dbReference type="InterPro" id="IPR001296">
    <property type="entry name" value="Glyco_trans_1"/>
</dbReference>
<comment type="caution">
    <text evidence="3">The sequence shown here is derived from an EMBL/GenBank/DDBJ whole genome shotgun (WGS) entry which is preliminary data.</text>
</comment>
<evidence type="ECO:0000313" key="3">
    <source>
        <dbReference type="EMBL" id="KKQ94967.1"/>
    </source>
</evidence>
<dbReference type="Pfam" id="PF13439">
    <property type="entry name" value="Glyco_transf_4"/>
    <property type="match status" value="1"/>
</dbReference>
<dbReference type="GO" id="GO:0016757">
    <property type="term" value="F:glycosyltransferase activity"/>
    <property type="evidence" value="ECO:0007669"/>
    <property type="project" value="InterPro"/>
</dbReference>
<accession>A0A0G0LVA8</accession>
<dbReference type="AlphaFoldDB" id="A0A0G0LVA8"/>
<feature type="domain" description="Glycosyltransferase subfamily 4-like N-terminal" evidence="2">
    <location>
        <begin position="18"/>
        <end position="168"/>
    </location>
</feature>
<organism evidence="3 4">
    <name type="scientific">candidate division CPR2 bacterium GW2011_GWC2_39_10</name>
    <dbReference type="NCBI Taxonomy" id="1618345"/>
    <lineage>
        <taxon>Bacteria</taxon>
        <taxon>Bacteria division CPR2</taxon>
    </lineage>
</organism>
<evidence type="ECO:0000259" key="1">
    <source>
        <dbReference type="Pfam" id="PF00534"/>
    </source>
</evidence>
<feature type="domain" description="Glycosyl transferase family 1" evidence="1">
    <location>
        <begin position="173"/>
        <end position="313"/>
    </location>
</feature>
<proteinExistence type="predicted"/>
<keyword evidence="3" id="KW-0808">Transferase</keyword>
<dbReference type="SUPFAM" id="SSF53756">
    <property type="entry name" value="UDP-Glycosyltransferase/glycogen phosphorylase"/>
    <property type="match status" value="1"/>
</dbReference>
<protein>
    <submittedName>
        <fullName evidence="3">Glycosyltransferase</fullName>
    </submittedName>
</protein>
<dbReference type="PANTHER" id="PTHR12526">
    <property type="entry name" value="GLYCOSYLTRANSFERASE"/>
    <property type="match status" value="1"/>
</dbReference>
<gene>
    <name evidence="3" type="ORF">UT18_C0006G0065</name>
</gene>
<dbReference type="PANTHER" id="PTHR12526:SF595">
    <property type="entry name" value="BLL5217 PROTEIN"/>
    <property type="match status" value="1"/>
</dbReference>
<evidence type="ECO:0000313" key="4">
    <source>
        <dbReference type="Proteomes" id="UP000034207"/>
    </source>
</evidence>
<name>A0A0G0LVA8_UNCC2</name>
<dbReference type="Gene3D" id="3.40.50.2000">
    <property type="entry name" value="Glycogen Phosphorylase B"/>
    <property type="match status" value="2"/>
</dbReference>